<reference evidence="2" key="1">
    <citation type="submission" date="2020-05" db="EMBL/GenBank/DDBJ databases">
        <title>WGS assembly of Panicum virgatum.</title>
        <authorList>
            <person name="Lovell J.T."/>
            <person name="Jenkins J."/>
            <person name="Shu S."/>
            <person name="Juenger T.E."/>
            <person name="Schmutz J."/>
        </authorList>
    </citation>
    <scope>NUCLEOTIDE SEQUENCE</scope>
    <source>
        <strain evidence="2">AP13</strain>
    </source>
</reference>
<evidence type="ECO:0000313" key="3">
    <source>
        <dbReference type="Proteomes" id="UP000823388"/>
    </source>
</evidence>
<dbReference type="Proteomes" id="UP000823388">
    <property type="component" value="Chromosome 3K"/>
</dbReference>
<evidence type="ECO:0000256" key="1">
    <source>
        <dbReference type="SAM" id="MobiDB-lite"/>
    </source>
</evidence>
<comment type="caution">
    <text evidence="2">The sequence shown here is derived from an EMBL/GenBank/DDBJ whole genome shotgun (WGS) entry which is preliminary data.</text>
</comment>
<sequence length="161" mass="17116">MPLPLTLPNRSVKEYGEKTRMPLHSFSTSFFPKWHTPPHSAAARGLAGAGGKLAVRLPPSCGPRVPPPSANPIAPPASRSTAARLPGRSSSLCPQPSAQRGGRQHCARPQLASSSPGDRAGPARLRLRGILGVGMGRGCAAREKRKQRRNGRALLSFRHTL</sequence>
<feature type="region of interest" description="Disordered" evidence="1">
    <location>
        <begin position="57"/>
        <end position="123"/>
    </location>
</feature>
<dbReference type="AlphaFoldDB" id="A0A8T0VDS3"/>
<protein>
    <submittedName>
        <fullName evidence="2">Uncharacterized protein</fullName>
    </submittedName>
</protein>
<feature type="compositionally biased region" description="Pro residues" evidence="1">
    <location>
        <begin position="60"/>
        <end position="75"/>
    </location>
</feature>
<organism evidence="2 3">
    <name type="scientific">Panicum virgatum</name>
    <name type="common">Blackwell switchgrass</name>
    <dbReference type="NCBI Taxonomy" id="38727"/>
    <lineage>
        <taxon>Eukaryota</taxon>
        <taxon>Viridiplantae</taxon>
        <taxon>Streptophyta</taxon>
        <taxon>Embryophyta</taxon>
        <taxon>Tracheophyta</taxon>
        <taxon>Spermatophyta</taxon>
        <taxon>Magnoliopsida</taxon>
        <taxon>Liliopsida</taxon>
        <taxon>Poales</taxon>
        <taxon>Poaceae</taxon>
        <taxon>PACMAD clade</taxon>
        <taxon>Panicoideae</taxon>
        <taxon>Panicodae</taxon>
        <taxon>Paniceae</taxon>
        <taxon>Panicinae</taxon>
        <taxon>Panicum</taxon>
        <taxon>Panicum sect. Hiantes</taxon>
    </lineage>
</organism>
<accession>A0A8T0VDS3</accession>
<feature type="compositionally biased region" description="Polar residues" evidence="1">
    <location>
        <begin position="88"/>
        <end position="98"/>
    </location>
</feature>
<keyword evidence="3" id="KW-1185">Reference proteome</keyword>
<feature type="region of interest" description="Disordered" evidence="1">
    <location>
        <begin position="141"/>
        <end position="161"/>
    </location>
</feature>
<dbReference type="EMBL" id="CM029041">
    <property type="protein sequence ID" value="KAG2630913.1"/>
    <property type="molecule type" value="Genomic_DNA"/>
</dbReference>
<gene>
    <name evidence="2" type="ORF">PVAP13_3KG557250</name>
</gene>
<evidence type="ECO:0000313" key="2">
    <source>
        <dbReference type="EMBL" id="KAG2630913.1"/>
    </source>
</evidence>
<name>A0A8T0VDS3_PANVG</name>
<proteinExistence type="predicted"/>